<evidence type="ECO:0000313" key="3">
    <source>
        <dbReference type="Proteomes" id="UP001472677"/>
    </source>
</evidence>
<dbReference type="Gene3D" id="3.30.420.10">
    <property type="entry name" value="Ribonuclease H-like superfamily/Ribonuclease H"/>
    <property type="match status" value="1"/>
</dbReference>
<dbReference type="Proteomes" id="UP001472677">
    <property type="component" value="Unassembled WGS sequence"/>
</dbReference>
<proteinExistence type="predicted"/>
<dbReference type="InterPro" id="IPR044730">
    <property type="entry name" value="RNase_H-like_dom_plant"/>
</dbReference>
<name>A0ABR2E8D2_9ROSI</name>
<dbReference type="EMBL" id="JBBPBM010000019">
    <property type="protein sequence ID" value="KAK8553757.1"/>
    <property type="molecule type" value="Genomic_DNA"/>
</dbReference>
<organism evidence="2 3">
    <name type="scientific">Hibiscus sabdariffa</name>
    <name type="common">roselle</name>
    <dbReference type="NCBI Taxonomy" id="183260"/>
    <lineage>
        <taxon>Eukaryota</taxon>
        <taxon>Viridiplantae</taxon>
        <taxon>Streptophyta</taxon>
        <taxon>Embryophyta</taxon>
        <taxon>Tracheophyta</taxon>
        <taxon>Spermatophyta</taxon>
        <taxon>Magnoliopsida</taxon>
        <taxon>eudicotyledons</taxon>
        <taxon>Gunneridae</taxon>
        <taxon>Pentapetalae</taxon>
        <taxon>rosids</taxon>
        <taxon>malvids</taxon>
        <taxon>Malvales</taxon>
        <taxon>Malvaceae</taxon>
        <taxon>Malvoideae</taxon>
        <taxon>Hibiscus</taxon>
    </lineage>
</organism>
<keyword evidence="3" id="KW-1185">Reference proteome</keyword>
<dbReference type="SUPFAM" id="SSF53098">
    <property type="entry name" value="Ribonuclease H-like"/>
    <property type="match status" value="1"/>
</dbReference>
<dbReference type="CDD" id="cd06222">
    <property type="entry name" value="RNase_H_like"/>
    <property type="match status" value="1"/>
</dbReference>
<evidence type="ECO:0000259" key="1">
    <source>
        <dbReference type="Pfam" id="PF13456"/>
    </source>
</evidence>
<protein>
    <recommendedName>
        <fullName evidence="1">RNase H type-1 domain-containing protein</fullName>
    </recommendedName>
</protein>
<sequence length="214" mass="24047">MVIVITYWALWYARNQLVHEGLRQSIHMFSAFVLAHVAELDTVAAVRFSSLHSVPSTWSLPASGTIKVNFDTSFLSSTNEAFSGIVVRNSSRLIMVACIIPHSHVNDDFIAEAKACASAVLFAIELGFRFVHVEGDSLTVIRKFSIDSMDKSIIQPIITYIKVKLQLFKRITFSHVGRQGNATAHTLARIYTQFELPDPFLRMAGLEHPFILYF</sequence>
<feature type="domain" description="RNase H type-1" evidence="1">
    <location>
        <begin position="69"/>
        <end position="189"/>
    </location>
</feature>
<dbReference type="PANTHER" id="PTHR47074:SF61">
    <property type="entry name" value="RNASE H TYPE-1 DOMAIN-CONTAINING PROTEIN"/>
    <property type="match status" value="1"/>
</dbReference>
<accession>A0ABR2E8D2</accession>
<dbReference type="InterPro" id="IPR002156">
    <property type="entry name" value="RNaseH_domain"/>
</dbReference>
<dbReference type="InterPro" id="IPR036397">
    <property type="entry name" value="RNaseH_sf"/>
</dbReference>
<dbReference type="InterPro" id="IPR012337">
    <property type="entry name" value="RNaseH-like_sf"/>
</dbReference>
<reference evidence="2 3" key="1">
    <citation type="journal article" date="2024" name="G3 (Bethesda)">
        <title>Genome assembly of Hibiscus sabdariffa L. provides insights into metabolisms of medicinal natural products.</title>
        <authorList>
            <person name="Kim T."/>
        </authorList>
    </citation>
    <scope>NUCLEOTIDE SEQUENCE [LARGE SCALE GENOMIC DNA]</scope>
    <source>
        <strain evidence="2">TK-2024</strain>
        <tissue evidence="2">Old leaves</tissue>
    </source>
</reference>
<evidence type="ECO:0000313" key="2">
    <source>
        <dbReference type="EMBL" id="KAK8553757.1"/>
    </source>
</evidence>
<dbReference type="InterPro" id="IPR052929">
    <property type="entry name" value="RNase_H-like_EbsB-rel"/>
</dbReference>
<dbReference type="Pfam" id="PF13456">
    <property type="entry name" value="RVT_3"/>
    <property type="match status" value="1"/>
</dbReference>
<dbReference type="PANTHER" id="PTHR47074">
    <property type="entry name" value="BNAC02G40300D PROTEIN"/>
    <property type="match status" value="1"/>
</dbReference>
<gene>
    <name evidence="2" type="ORF">V6N12_030740</name>
</gene>
<comment type="caution">
    <text evidence="2">The sequence shown here is derived from an EMBL/GenBank/DDBJ whole genome shotgun (WGS) entry which is preliminary data.</text>
</comment>